<dbReference type="AlphaFoldDB" id="A0A9X1AHW9"/>
<protein>
    <submittedName>
        <fullName evidence="2">Uncharacterized protein</fullName>
    </submittedName>
</protein>
<accession>A0A9X1AHW9</accession>
<organism evidence="2 3">
    <name type="scientific">Sphingobium nicotianae</name>
    <dbReference type="NCBI Taxonomy" id="2782607"/>
    <lineage>
        <taxon>Bacteria</taxon>
        <taxon>Pseudomonadati</taxon>
        <taxon>Pseudomonadota</taxon>
        <taxon>Alphaproteobacteria</taxon>
        <taxon>Sphingomonadales</taxon>
        <taxon>Sphingomonadaceae</taxon>
        <taxon>Sphingobium</taxon>
    </lineage>
</organism>
<keyword evidence="3" id="KW-1185">Reference proteome</keyword>
<feature type="compositionally biased region" description="Polar residues" evidence="1">
    <location>
        <begin position="148"/>
        <end position="170"/>
    </location>
</feature>
<feature type="compositionally biased region" description="Polar residues" evidence="1">
    <location>
        <begin position="123"/>
        <end position="140"/>
    </location>
</feature>
<gene>
    <name evidence="2" type="ORF">KK488_00340</name>
</gene>
<dbReference type="EMBL" id="JAHGAW010000001">
    <property type="protein sequence ID" value="MBT2185396.1"/>
    <property type="molecule type" value="Genomic_DNA"/>
</dbReference>
<dbReference type="Proteomes" id="UP001138757">
    <property type="component" value="Unassembled WGS sequence"/>
</dbReference>
<evidence type="ECO:0000313" key="3">
    <source>
        <dbReference type="Proteomes" id="UP001138757"/>
    </source>
</evidence>
<name>A0A9X1AHW9_9SPHN</name>
<reference evidence="2" key="1">
    <citation type="submission" date="2021-05" db="EMBL/GenBank/DDBJ databases">
        <title>Genome of Sphingobium sp. strain.</title>
        <authorList>
            <person name="Fan R."/>
        </authorList>
    </citation>
    <scope>NUCLEOTIDE SEQUENCE</scope>
    <source>
        <strain evidence="2">H33</strain>
    </source>
</reference>
<evidence type="ECO:0000256" key="1">
    <source>
        <dbReference type="SAM" id="MobiDB-lite"/>
    </source>
</evidence>
<proteinExistence type="predicted"/>
<sequence length="170" mass="17765">MHLCSKEIFVRKTISGLSALSLCLIASTLPEAALARGHGHRVSIQGAYGHGVVRERAVTRQPGSVSARRDVDWNNGRGYETNRSRSCAPGACASSRSFQTNDGRGAATARSTSWGDGSYAHSRVTTTNDGRSLSRTTSAHANGDGTADYSTTLNGPNGGSRTVSGTVARP</sequence>
<evidence type="ECO:0000313" key="2">
    <source>
        <dbReference type="EMBL" id="MBT2185396.1"/>
    </source>
</evidence>
<comment type="caution">
    <text evidence="2">The sequence shown here is derived from an EMBL/GenBank/DDBJ whole genome shotgun (WGS) entry which is preliminary data.</text>
</comment>
<feature type="region of interest" description="Disordered" evidence="1">
    <location>
        <begin position="61"/>
        <end position="170"/>
    </location>
</feature>